<comment type="caution">
    <text evidence="2">The sequence shown here is derived from an EMBL/GenBank/DDBJ whole genome shotgun (WGS) entry which is preliminary data.</text>
</comment>
<dbReference type="AlphaFoldDB" id="A0A6L2MLR7"/>
<feature type="compositionally biased region" description="Polar residues" evidence="1">
    <location>
        <begin position="15"/>
        <end position="26"/>
    </location>
</feature>
<dbReference type="EMBL" id="BKCJ010006652">
    <property type="protein sequence ID" value="GEU73255.1"/>
    <property type="molecule type" value="Genomic_DNA"/>
</dbReference>
<feature type="compositionally biased region" description="Basic and acidic residues" evidence="1">
    <location>
        <begin position="136"/>
        <end position="166"/>
    </location>
</feature>
<feature type="region of interest" description="Disordered" evidence="1">
    <location>
        <begin position="99"/>
        <end position="118"/>
    </location>
</feature>
<sequence length="437" mass="50038">MTNEREITPPPNFSTPPQIQNNTTSGRPPVTTIVFAATTPENTPFAYRASTSANLNPMISPAFVEANYEVLESLLRERQRQIRNEDLRTKLEYFSEDYDEERKMEPRPEPHREATPTLRPMSPMVRRQRERVVGFEEAPNREGSKRGRNAEGIRPSEIEAREDKNRRVNLPPPLAAHLGRNERKTLKDRKDPLGSVTEDRKAGIGSPHTEDLTMDCSLTCPKAQERSSPQKRQLKASNNLLVCLEIEEAVNLGSYSLGKRSKEAREGVRHSVRRMEKKGKDAISIETPILMIKRRSYNPRKRLVEGNNSEEEQRATNEEHQVEVKDILSCVDTEERIVVNDQYPEQTIAIGRQLPTKFKIRLQDLLRVYVDVFAWITAHMTGVPRTILIGGKAFNTEHRVNELKHLEPVKQKKRSLTPERNKAIHTQVEDLANANIL</sequence>
<evidence type="ECO:0008006" key="3">
    <source>
        <dbReference type="Google" id="ProtNLM"/>
    </source>
</evidence>
<gene>
    <name evidence="2" type="ORF">Tci_045233</name>
</gene>
<evidence type="ECO:0000256" key="1">
    <source>
        <dbReference type="SAM" id="MobiDB-lite"/>
    </source>
</evidence>
<name>A0A6L2MLR7_TANCI</name>
<accession>A0A6L2MLR7</accession>
<feature type="compositionally biased region" description="Basic and acidic residues" evidence="1">
    <location>
        <begin position="100"/>
        <end position="114"/>
    </location>
</feature>
<feature type="region of interest" description="Disordered" evidence="1">
    <location>
        <begin position="136"/>
        <end position="214"/>
    </location>
</feature>
<feature type="compositionally biased region" description="Basic and acidic residues" evidence="1">
    <location>
        <begin position="179"/>
        <end position="202"/>
    </location>
</feature>
<protein>
    <recommendedName>
        <fullName evidence="3">Reverse transcriptase domain-containing protein</fullName>
    </recommendedName>
</protein>
<evidence type="ECO:0000313" key="2">
    <source>
        <dbReference type="EMBL" id="GEU73255.1"/>
    </source>
</evidence>
<feature type="region of interest" description="Disordered" evidence="1">
    <location>
        <begin position="1"/>
        <end position="30"/>
    </location>
</feature>
<organism evidence="2">
    <name type="scientific">Tanacetum cinerariifolium</name>
    <name type="common">Dalmatian daisy</name>
    <name type="synonym">Chrysanthemum cinerariifolium</name>
    <dbReference type="NCBI Taxonomy" id="118510"/>
    <lineage>
        <taxon>Eukaryota</taxon>
        <taxon>Viridiplantae</taxon>
        <taxon>Streptophyta</taxon>
        <taxon>Embryophyta</taxon>
        <taxon>Tracheophyta</taxon>
        <taxon>Spermatophyta</taxon>
        <taxon>Magnoliopsida</taxon>
        <taxon>eudicotyledons</taxon>
        <taxon>Gunneridae</taxon>
        <taxon>Pentapetalae</taxon>
        <taxon>asterids</taxon>
        <taxon>campanulids</taxon>
        <taxon>Asterales</taxon>
        <taxon>Asteraceae</taxon>
        <taxon>Asteroideae</taxon>
        <taxon>Anthemideae</taxon>
        <taxon>Anthemidinae</taxon>
        <taxon>Tanacetum</taxon>
    </lineage>
</organism>
<proteinExistence type="predicted"/>
<reference evidence="2" key="1">
    <citation type="journal article" date="2019" name="Sci. Rep.">
        <title>Draft genome of Tanacetum cinerariifolium, the natural source of mosquito coil.</title>
        <authorList>
            <person name="Yamashiro T."/>
            <person name="Shiraishi A."/>
            <person name="Satake H."/>
            <person name="Nakayama K."/>
        </authorList>
    </citation>
    <scope>NUCLEOTIDE SEQUENCE</scope>
</reference>